<dbReference type="Proteomes" id="UP000277214">
    <property type="component" value="Chromosome 1"/>
</dbReference>
<dbReference type="GO" id="GO:0003677">
    <property type="term" value="F:DNA binding"/>
    <property type="evidence" value="ECO:0007669"/>
    <property type="project" value="UniProtKB-KW"/>
</dbReference>
<gene>
    <name evidence="3" type="primary">rhaS_3</name>
    <name evidence="3" type="ORF">NCTC8272_04120</name>
</gene>
<feature type="domain" description="AraC-type arabinose-binding/dimerisation" evidence="2">
    <location>
        <begin position="2"/>
        <end position="40"/>
    </location>
</feature>
<keyword evidence="1" id="KW-0238">DNA-binding</keyword>
<dbReference type="InterPro" id="IPR037923">
    <property type="entry name" value="HTH-like"/>
</dbReference>
<organism evidence="3 4">
    <name type="scientific">Salmonella enterica I</name>
    <dbReference type="NCBI Taxonomy" id="59201"/>
    <lineage>
        <taxon>Bacteria</taxon>
        <taxon>Pseudomonadati</taxon>
        <taxon>Pseudomonadota</taxon>
        <taxon>Gammaproteobacteria</taxon>
        <taxon>Enterobacterales</taxon>
        <taxon>Enterobacteriaceae</taxon>
        <taxon>Salmonella</taxon>
    </lineage>
</organism>
<evidence type="ECO:0000259" key="2">
    <source>
        <dbReference type="Pfam" id="PF02311"/>
    </source>
</evidence>
<proteinExistence type="predicted"/>
<reference evidence="3 4" key="1">
    <citation type="submission" date="2018-12" db="EMBL/GenBank/DDBJ databases">
        <authorList>
            <consortium name="Pathogen Informatics"/>
        </authorList>
    </citation>
    <scope>NUCLEOTIDE SEQUENCE [LARGE SCALE GENOMIC DNA]</scope>
    <source>
        <strain evidence="3 4">NCTC8272</strain>
    </source>
</reference>
<evidence type="ECO:0000256" key="1">
    <source>
        <dbReference type="ARBA" id="ARBA00023125"/>
    </source>
</evidence>
<dbReference type="GO" id="GO:0006355">
    <property type="term" value="P:regulation of DNA-templated transcription"/>
    <property type="evidence" value="ECO:0007669"/>
    <property type="project" value="InterPro"/>
</dbReference>
<protein>
    <submittedName>
        <fullName evidence="3">L-rhamnose operon regulatory protein</fullName>
    </submittedName>
</protein>
<dbReference type="EMBL" id="LR134149">
    <property type="protein sequence ID" value="VEA41865.1"/>
    <property type="molecule type" value="Genomic_DNA"/>
</dbReference>
<dbReference type="Pfam" id="PF02311">
    <property type="entry name" value="AraC_binding"/>
    <property type="match status" value="1"/>
</dbReference>
<name>A0A3S4FAD7_SALET</name>
<evidence type="ECO:0000313" key="3">
    <source>
        <dbReference type="EMBL" id="VEA41865.1"/>
    </source>
</evidence>
<sequence>MAIEPRLPQAAFPEHHHDFHEIVIVEHGTGIHVFNGSRIPSAAVPCVLFAITTGIYMNIPTTYA</sequence>
<dbReference type="SUPFAM" id="SSF51215">
    <property type="entry name" value="Regulatory protein AraC"/>
    <property type="match status" value="1"/>
</dbReference>
<dbReference type="InterPro" id="IPR003313">
    <property type="entry name" value="AraC-bd"/>
</dbReference>
<dbReference type="AlphaFoldDB" id="A0A3S4FAD7"/>
<accession>A0A3S4FAD7</accession>
<evidence type="ECO:0000313" key="4">
    <source>
        <dbReference type="Proteomes" id="UP000277214"/>
    </source>
</evidence>